<dbReference type="GO" id="GO:0006355">
    <property type="term" value="P:regulation of DNA-templated transcription"/>
    <property type="evidence" value="ECO:0007669"/>
    <property type="project" value="InterPro"/>
</dbReference>
<dbReference type="GO" id="GO:0008270">
    <property type="term" value="F:zinc ion binding"/>
    <property type="evidence" value="ECO:0007669"/>
    <property type="project" value="UniProtKB-KW"/>
</dbReference>
<gene>
    <name evidence="4" type="ORF">LADA_0H12948G</name>
</gene>
<feature type="region of interest" description="Disordered" evidence="2">
    <location>
        <begin position="324"/>
        <end position="423"/>
    </location>
</feature>
<keyword evidence="5" id="KW-1185">Reference proteome</keyword>
<feature type="compositionally biased region" description="Polar residues" evidence="2">
    <location>
        <begin position="385"/>
        <end position="394"/>
    </location>
</feature>
<keyword evidence="1" id="KW-0479">Metal-binding</keyword>
<feature type="compositionally biased region" description="Polar residues" evidence="2">
    <location>
        <begin position="143"/>
        <end position="165"/>
    </location>
</feature>
<dbReference type="Gene3D" id="3.30.50.10">
    <property type="entry name" value="Erythroid Transcription Factor GATA-1, subunit A"/>
    <property type="match status" value="1"/>
</dbReference>
<dbReference type="InterPro" id="IPR013088">
    <property type="entry name" value="Znf_NHR/GATA"/>
</dbReference>
<evidence type="ECO:0000313" key="5">
    <source>
        <dbReference type="Proteomes" id="UP000190274"/>
    </source>
</evidence>
<proteinExistence type="predicted"/>
<accession>A0A1G4K483</accession>
<dbReference type="STRING" id="1266660.A0A1G4K483"/>
<feature type="compositionally biased region" description="Basic residues" evidence="2">
    <location>
        <begin position="325"/>
        <end position="334"/>
    </location>
</feature>
<evidence type="ECO:0000259" key="3">
    <source>
        <dbReference type="PROSITE" id="PS50114"/>
    </source>
</evidence>
<dbReference type="PROSITE" id="PS50114">
    <property type="entry name" value="GATA_ZN_FINGER_2"/>
    <property type="match status" value="1"/>
</dbReference>
<evidence type="ECO:0000313" key="4">
    <source>
        <dbReference type="EMBL" id="SCU98426.1"/>
    </source>
</evidence>
<dbReference type="InterPro" id="IPR000679">
    <property type="entry name" value="Znf_GATA"/>
</dbReference>
<sequence>MSAFSHFGNGPTLSSVIAATAAPKRHDPSASFSRKRSFDDLLLPSLNFNSPRLCYKEKPYVLQPLLVNQPVSKRARTAPASPVGVNLLTPTTSPLLTKVNIACTSRPGLPSVFSGSLTTDSQDKRNTNPVNEESYVPGPVPATKSSQFNAHGHFSSYTSIPLHQNSGRDESDSDEQPFRSHTSSQCEALPSLRHLQLLPHPKIQEQSYRYPDTSENTPFWRENLLSWCKNENYSDYLTISQEVKNTIQYSQAPRLSTLANVASMLETVPSILKPSNEFYGLSNTAPYQGVVTPPMSPCSPSISVKDSSSFTPIMSDKMIQFVKEKRTKSHKKTNSFKAREMKKLLSNRDLFSPTSKAKVTKVKQRTKSKPSAPPSPQQYIMKISTLASPKSLTKTPGGDNAEEPHVDTAPIRTGTPPKTHVFALNEPQTPTRATDVIPELTSHKSKTTPESPLVGATTTSTRKPSSPKRVSNRTCISCLASDSPCWRPSWTNKKQDQLCNSCGLRYKKTQTRCLNDSCRKIPSKGELAIMKANGMLSTVGSGGETIRALGCLFCNSLVETKEWLEHK</sequence>
<feature type="compositionally biased region" description="Low complexity" evidence="2">
    <location>
        <begin position="457"/>
        <end position="468"/>
    </location>
</feature>
<organism evidence="4 5">
    <name type="scientific">Lachancea dasiensis</name>
    <dbReference type="NCBI Taxonomy" id="1072105"/>
    <lineage>
        <taxon>Eukaryota</taxon>
        <taxon>Fungi</taxon>
        <taxon>Dikarya</taxon>
        <taxon>Ascomycota</taxon>
        <taxon>Saccharomycotina</taxon>
        <taxon>Saccharomycetes</taxon>
        <taxon>Saccharomycetales</taxon>
        <taxon>Saccharomycetaceae</taxon>
        <taxon>Lachancea</taxon>
    </lineage>
</organism>
<feature type="domain" description="GATA-type" evidence="3">
    <location>
        <begin position="469"/>
        <end position="507"/>
    </location>
</feature>
<feature type="region of interest" description="Disordered" evidence="2">
    <location>
        <begin position="442"/>
        <end position="468"/>
    </location>
</feature>
<evidence type="ECO:0000256" key="1">
    <source>
        <dbReference type="PROSITE-ProRule" id="PRU00094"/>
    </source>
</evidence>
<dbReference type="OrthoDB" id="2162994at2759"/>
<evidence type="ECO:0000256" key="2">
    <source>
        <dbReference type="SAM" id="MobiDB-lite"/>
    </source>
</evidence>
<feature type="compositionally biased region" description="Basic residues" evidence="2">
    <location>
        <begin position="358"/>
        <end position="368"/>
    </location>
</feature>
<name>A0A1G4K483_9SACH</name>
<protein>
    <submittedName>
        <fullName evidence="4">LADA_0H12948g1_1</fullName>
    </submittedName>
</protein>
<dbReference type="PROSITE" id="PS00344">
    <property type="entry name" value="GATA_ZN_FINGER_1"/>
    <property type="match status" value="1"/>
</dbReference>
<dbReference type="EMBL" id="LT598461">
    <property type="protein sequence ID" value="SCU98426.1"/>
    <property type="molecule type" value="Genomic_DNA"/>
</dbReference>
<dbReference type="AlphaFoldDB" id="A0A1G4K483"/>
<dbReference type="GO" id="GO:0043565">
    <property type="term" value="F:sequence-specific DNA binding"/>
    <property type="evidence" value="ECO:0007669"/>
    <property type="project" value="InterPro"/>
</dbReference>
<dbReference type="Proteomes" id="UP000190274">
    <property type="component" value="Chromosome H"/>
</dbReference>
<keyword evidence="1" id="KW-0863">Zinc-finger</keyword>
<feature type="region of interest" description="Disordered" evidence="2">
    <location>
        <begin position="112"/>
        <end position="186"/>
    </location>
</feature>
<dbReference type="CDD" id="cd00202">
    <property type="entry name" value="ZnF_GATA"/>
    <property type="match status" value="1"/>
</dbReference>
<dbReference type="SUPFAM" id="SSF57716">
    <property type="entry name" value="Glucocorticoid receptor-like (DNA-binding domain)"/>
    <property type="match status" value="1"/>
</dbReference>
<reference evidence="4 5" key="1">
    <citation type="submission" date="2016-03" db="EMBL/GenBank/DDBJ databases">
        <authorList>
            <person name="Devillers H."/>
        </authorList>
    </citation>
    <scope>NUCLEOTIDE SEQUENCE [LARGE SCALE GENOMIC DNA]</scope>
    <source>
        <strain evidence="4">CBS 10888</strain>
    </source>
</reference>
<dbReference type="SMART" id="SM00401">
    <property type="entry name" value="ZnF_GATA"/>
    <property type="match status" value="1"/>
</dbReference>
<keyword evidence="1" id="KW-0862">Zinc</keyword>